<evidence type="ECO:0000256" key="6">
    <source>
        <dbReference type="ARBA" id="ARBA00022868"/>
    </source>
</evidence>
<dbReference type="Pfam" id="PF00876">
    <property type="entry name" value="Innexin"/>
    <property type="match status" value="1"/>
</dbReference>
<proteinExistence type="inferred from homology"/>
<keyword evidence="6" id="KW-0303">Gap junction</keyword>
<reference evidence="14" key="1">
    <citation type="submission" date="2025-08" db="UniProtKB">
        <authorList>
            <consortium name="RefSeq"/>
        </authorList>
    </citation>
    <scope>IDENTIFICATION</scope>
    <source>
        <tissue evidence="14">Entire body</tissue>
    </source>
</reference>
<dbReference type="PANTHER" id="PTHR11893">
    <property type="entry name" value="INNEXIN"/>
    <property type="match status" value="1"/>
</dbReference>
<evidence type="ECO:0000256" key="11">
    <source>
        <dbReference type="ARBA" id="ARBA00023303"/>
    </source>
</evidence>
<keyword evidence="5" id="KW-0812">Transmembrane</keyword>
<keyword evidence="11 12" id="KW-0407">Ion channel</keyword>
<evidence type="ECO:0000256" key="7">
    <source>
        <dbReference type="ARBA" id="ARBA00022949"/>
    </source>
</evidence>
<keyword evidence="9 12" id="KW-0406">Ion transport</keyword>
<comment type="function">
    <text evidence="12">Structural component of the gap junctions.</text>
</comment>
<dbReference type="STRING" id="224129.A0A1W4XEX8"/>
<dbReference type="PANTHER" id="PTHR11893:SF40">
    <property type="entry name" value="INNEXIN SHAKING-B"/>
    <property type="match status" value="1"/>
</dbReference>
<dbReference type="GO" id="GO:0005243">
    <property type="term" value="F:gap junction channel activity"/>
    <property type="evidence" value="ECO:0007669"/>
    <property type="project" value="TreeGrafter"/>
</dbReference>
<name>A0A1W4XEX8_AGRPL</name>
<dbReference type="AlphaFoldDB" id="A0A1W4XEX8"/>
<dbReference type="Proteomes" id="UP000192223">
    <property type="component" value="Unplaced"/>
</dbReference>
<dbReference type="InterPro" id="IPR000990">
    <property type="entry name" value="Innexin"/>
</dbReference>
<dbReference type="GO" id="GO:0005886">
    <property type="term" value="C:plasma membrane"/>
    <property type="evidence" value="ECO:0007669"/>
    <property type="project" value="UniProtKB-SubCell"/>
</dbReference>
<evidence type="ECO:0000256" key="8">
    <source>
        <dbReference type="ARBA" id="ARBA00022989"/>
    </source>
</evidence>
<sequence length="226" mass="26212">MRFLGRASSERLYRERHFSSRRSSSRRHSLRKIEEELSTGGPVAAPLRRTHSLPDLTFNSGMDILRGVYTLTTGNHITIDSLILRLHSNATVILLVTFSVAITTRQYVGNPIDCVHTRDIPEEVLNTYCWIHSTYTVLDAFKRNSLNNVAYPGVDNSYKKEEKSPTKQVRYYQWVAFMLFFQGLDLHKNSNTKRLQVRVTFVEKIEHKKCILWASLPFPKQTHTQQ</sequence>
<keyword evidence="8" id="KW-1133">Transmembrane helix</keyword>
<evidence type="ECO:0000313" key="13">
    <source>
        <dbReference type="Proteomes" id="UP000192223"/>
    </source>
</evidence>
<dbReference type="GO" id="GO:0034220">
    <property type="term" value="P:monoatomic ion transmembrane transport"/>
    <property type="evidence" value="ECO:0007669"/>
    <property type="project" value="UniProtKB-KW"/>
</dbReference>
<accession>A0A1W4XEX8</accession>
<evidence type="ECO:0000256" key="3">
    <source>
        <dbReference type="ARBA" id="ARBA00022448"/>
    </source>
</evidence>
<keyword evidence="4" id="KW-1003">Cell membrane</keyword>
<keyword evidence="13" id="KW-1185">Reference proteome</keyword>
<comment type="similarity">
    <text evidence="12">Belongs to the pannexin family.</text>
</comment>
<evidence type="ECO:0000256" key="4">
    <source>
        <dbReference type="ARBA" id="ARBA00022475"/>
    </source>
</evidence>
<evidence type="ECO:0000256" key="5">
    <source>
        <dbReference type="ARBA" id="ARBA00022692"/>
    </source>
</evidence>
<evidence type="ECO:0000256" key="9">
    <source>
        <dbReference type="ARBA" id="ARBA00023065"/>
    </source>
</evidence>
<protein>
    <recommendedName>
        <fullName evidence="12">Innexin</fullName>
    </recommendedName>
</protein>
<comment type="subcellular location">
    <subcellularLocation>
        <location evidence="1">Cell junction</location>
        <location evidence="1">Gap junction</location>
    </subcellularLocation>
    <subcellularLocation>
        <location evidence="2 12">Cell membrane</location>
        <topology evidence="2 12">Multi-pass membrane protein</topology>
    </subcellularLocation>
</comment>
<dbReference type="RefSeq" id="XP_018334691.1">
    <property type="nucleotide sequence ID" value="XM_018479189.1"/>
</dbReference>
<evidence type="ECO:0000256" key="12">
    <source>
        <dbReference type="RuleBase" id="RU010713"/>
    </source>
</evidence>
<dbReference type="PROSITE" id="PS51013">
    <property type="entry name" value="PANNEXIN"/>
    <property type="match status" value="1"/>
</dbReference>
<evidence type="ECO:0000256" key="2">
    <source>
        <dbReference type="ARBA" id="ARBA00004651"/>
    </source>
</evidence>
<keyword evidence="3 12" id="KW-0813">Transport</keyword>
<dbReference type="InParanoid" id="A0A1W4XEX8"/>
<dbReference type="GO" id="GO:0005921">
    <property type="term" value="C:gap junction"/>
    <property type="evidence" value="ECO:0007669"/>
    <property type="project" value="UniProtKB-SubCell"/>
</dbReference>
<dbReference type="OrthoDB" id="5867527at2759"/>
<evidence type="ECO:0000313" key="14">
    <source>
        <dbReference type="RefSeq" id="XP_018334691.1"/>
    </source>
</evidence>
<evidence type="ECO:0000256" key="1">
    <source>
        <dbReference type="ARBA" id="ARBA00004610"/>
    </source>
</evidence>
<gene>
    <name evidence="14" type="primary">LOC108743607</name>
    <name evidence="12" type="synonym">inx</name>
</gene>
<dbReference type="KEGG" id="apln:108743607"/>
<organism evidence="13 14">
    <name type="scientific">Agrilus planipennis</name>
    <name type="common">Emerald ash borer</name>
    <name type="synonym">Agrilus marcopoli</name>
    <dbReference type="NCBI Taxonomy" id="224129"/>
    <lineage>
        <taxon>Eukaryota</taxon>
        <taxon>Metazoa</taxon>
        <taxon>Ecdysozoa</taxon>
        <taxon>Arthropoda</taxon>
        <taxon>Hexapoda</taxon>
        <taxon>Insecta</taxon>
        <taxon>Pterygota</taxon>
        <taxon>Neoptera</taxon>
        <taxon>Endopterygota</taxon>
        <taxon>Coleoptera</taxon>
        <taxon>Polyphaga</taxon>
        <taxon>Elateriformia</taxon>
        <taxon>Buprestoidea</taxon>
        <taxon>Buprestidae</taxon>
        <taxon>Agrilinae</taxon>
        <taxon>Agrilus</taxon>
    </lineage>
</organism>
<evidence type="ECO:0000256" key="10">
    <source>
        <dbReference type="ARBA" id="ARBA00023136"/>
    </source>
</evidence>
<dbReference type="PRINTS" id="PR01262">
    <property type="entry name" value="INNEXIN"/>
</dbReference>
<keyword evidence="10" id="KW-0472">Membrane</keyword>
<dbReference type="GeneID" id="108743607"/>
<keyword evidence="7" id="KW-0965">Cell junction</keyword>